<protein>
    <submittedName>
        <fullName evidence="2">Uncharacterized protein</fullName>
    </submittedName>
</protein>
<reference evidence="2" key="1">
    <citation type="submission" date="2020-03" db="EMBL/GenBank/DDBJ databases">
        <authorList>
            <person name="Weist P."/>
        </authorList>
    </citation>
    <scope>NUCLEOTIDE SEQUENCE</scope>
</reference>
<comment type="caution">
    <text evidence="2">The sequence shown here is derived from an EMBL/GenBank/DDBJ whole genome shotgun (WGS) entry which is preliminary data.</text>
</comment>
<gene>
    <name evidence="2" type="ORF">PLEPLA_LOCUS20097</name>
</gene>
<organism evidence="2 3">
    <name type="scientific">Pleuronectes platessa</name>
    <name type="common">European plaice</name>
    <dbReference type="NCBI Taxonomy" id="8262"/>
    <lineage>
        <taxon>Eukaryota</taxon>
        <taxon>Metazoa</taxon>
        <taxon>Chordata</taxon>
        <taxon>Craniata</taxon>
        <taxon>Vertebrata</taxon>
        <taxon>Euteleostomi</taxon>
        <taxon>Actinopterygii</taxon>
        <taxon>Neopterygii</taxon>
        <taxon>Teleostei</taxon>
        <taxon>Neoteleostei</taxon>
        <taxon>Acanthomorphata</taxon>
        <taxon>Carangaria</taxon>
        <taxon>Pleuronectiformes</taxon>
        <taxon>Pleuronectoidei</taxon>
        <taxon>Pleuronectidae</taxon>
        <taxon>Pleuronectes</taxon>
    </lineage>
</organism>
<dbReference type="Proteomes" id="UP001153269">
    <property type="component" value="Unassembled WGS sequence"/>
</dbReference>
<feature type="compositionally biased region" description="Basic and acidic residues" evidence="1">
    <location>
        <begin position="1"/>
        <end position="11"/>
    </location>
</feature>
<keyword evidence="3" id="KW-1185">Reference proteome</keyword>
<accession>A0A9N7UJT2</accession>
<evidence type="ECO:0000256" key="1">
    <source>
        <dbReference type="SAM" id="MobiDB-lite"/>
    </source>
</evidence>
<evidence type="ECO:0000313" key="3">
    <source>
        <dbReference type="Proteomes" id="UP001153269"/>
    </source>
</evidence>
<feature type="region of interest" description="Disordered" evidence="1">
    <location>
        <begin position="1"/>
        <end position="24"/>
    </location>
</feature>
<name>A0A9N7UJT2_PLEPL</name>
<proteinExistence type="predicted"/>
<sequence>MPDPRQLREGLQRGGQSPDVCGARTTTSISTFSRTKELIVDLQEERRRRTRSPSTRLERDSIRKTFRLWSLHMDLQDTAPGFRDSFIPRT</sequence>
<evidence type="ECO:0000313" key="2">
    <source>
        <dbReference type="EMBL" id="CAB1432040.1"/>
    </source>
</evidence>
<dbReference type="AlphaFoldDB" id="A0A9N7UJT2"/>
<dbReference type="EMBL" id="CADEAL010001401">
    <property type="protein sequence ID" value="CAB1432040.1"/>
    <property type="molecule type" value="Genomic_DNA"/>
</dbReference>